<dbReference type="Gene3D" id="1.25.40.10">
    <property type="entry name" value="Tetratricopeptide repeat domain"/>
    <property type="match status" value="2"/>
</dbReference>
<protein>
    <recommendedName>
        <fullName evidence="4">DYW domain-containing protein</fullName>
    </recommendedName>
</protein>
<dbReference type="PROSITE" id="PS51375">
    <property type="entry name" value="PPR"/>
    <property type="match status" value="1"/>
</dbReference>
<dbReference type="Pfam" id="PF14432">
    <property type="entry name" value="DYW_deaminase"/>
    <property type="match status" value="1"/>
</dbReference>
<comment type="similarity">
    <text evidence="1">Belongs to the PPR family. PCMP-H subfamily.</text>
</comment>
<dbReference type="InterPro" id="IPR011990">
    <property type="entry name" value="TPR-like_helical_dom_sf"/>
</dbReference>
<organism evidence="5">
    <name type="scientific">Fagus sylvatica</name>
    <name type="common">Beechnut</name>
    <dbReference type="NCBI Taxonomy" id="28930"/>
    <lineage>
        <taxon>Eukaryota</taxon>
        <taxon>Viridiplantae</taxon>
        <taxon>Streptophyta</taxon>
        <taxon>Embryophyta</taxon>
        <taxon>Tracheophyta</taxon>
        <taxon>Spermatophyta</taxon>
        <taxon>Magnoliopsida</taxon>
        <taxon>eudicotyledons</taxon>
        <taxon>Gunneridae</taxon>
        <taxon>Pentapetalae</taxon>
        <taxon>rosids</taxon>
        <taxon>fabids</taxon>
        <taxon>Fagales</taxon>
        <taxon>Fagaceae</taxon>
        <taxon>Fagus</taxon>
    </lineage>
</organism>
<dbReference type="InterPro" id="IPR046848">
    <property type="entry name" value="E_motif"/>
</dbReference>
<name>A0A2N9IUY5_FAGSY</name>
<dbReference type="InterPro" id="IPR032867">
    <property type="entry name" value="DYW_dom"/>
</dbReference>
<reference evidence="5" key="1">
    <citation type="submission" date="2018-02" db="EMBL/GenBank/DDBJ databases">
        <authorList>
            <person name="Cohen D.B."/>
            <person name="Kent A.D."/>
        </authorList>
    </citation>
    <scope>NUCLEOTIDE SEQUENCE</scope>
</reference>
<dbReference type="Pfam" id="PF01535">
    <property type="entry name" value="PPR"/>
    <property type="match status" value="1"/>
</dbReference>
<dbReference type="EMBL" id="OIVN01006264">
    <property type="protein sequence ID" value="SPD29226.1"/>
    <property type="molecule type" value="Genomic_DNA"/>
</dbReference>
<evidence type="ECO:0000256" key="3">
    <source>
        <dbReference type="PROSITE-ProRule" id="PRU00708"/>
    </source>
</evidence>
<evidence type="ECO:0000313" key="5">
    <source>
        <dbReference type="EMBL" id="SPD29226.1"/>
    </source>
</evidence>
<feature type="repeat" description="PPR" evidence="3">
    <location>
        <begin position="272"/>
        <end position="306"/>
    </location>
</feature>
<gene>
    <name evidence="5" type="ORF">FSB_LOCUS57108</name>
</gene>
<dbReference type="PANTHER" id="PTHR47926">
    <property type="entry name" value="PENTATRICOPEPTIDE REPEAT-CONTAINING PROTEIN"/>
    <property type="match status" value="1"/>
</dbReference>
<dbReference type="Pfam" id="PF13041">
    <property type="entry name" value="PPR_2"/>
    <property type="match status" value="1"/>
</dbReference>
<evidence type="ECO:0000256" key="1">
    <source>
        <dbReference type="ARBA" id="ARBA00006643"/>
    </source>
</evidence>
<dbReference type="GO" id="GO:0009451">
    <property type="term" value="P:RNA modification"/>
    <property type="evidence" value="ECO:0007669"/>
    <property type="project" value="InterPro"/>
</dbReference>
<proteinExistence type="inferred from homology"/>
<keyword evidence="2" id="KW-0677">Repeat</keyword>
<dbReference type="NCBIfam" id="TIGR00756">
    <property type="entry name" value="PPR"/>
    <property type="match status" value="1"/>
</dbReference>
<dbReference type="Pfam" id="PF20431">
    <property type="entry name" value="E_motif"/>
    <property type="match status" value="1"/>
</dbReference>
<sequence length="587" mass="65112">MYSHSLPPPLHSHSHQPKCFTHTTLRTLLQPLLNQDPPHILSYAPIFQFLTGQNLSKLGQQIHAHLTLRGLQPNAFLAAKIIAMYASSGHLYSAITVFHRTNHPTTLLYNSILRACALHGYSEKTIGLYFTMHSLGLKGDNFTFPFVLKCCADLSSVWMGKCVHGQSLRIGLEFDIYVGTSLIGFYVKCGELRDACKEYCVLDCYDIGVHSERIGRPGILPALERGRQIHDFVCRIGLDSNASVQAALVAMYAKCGSLVDARLCFDRIREKNLVAWNTMITAYASHGCGMECVWAFEGMIREGIQPDTITFTGLLSGCSHSGLVDVGLKYFHCMNTEYFVEPRVEHYACVVDLLGRAGRLVDSKELIDQMPMQAGPSIWGALLAACRSHRNLEMAEIAARKLFVLEPENSGNYVLLSNMYAEVGKWKEVDNLRALLKSHGMKKSPGCSWIEVNGIAHLFLGGDASHPQAREIYMLLEALPEKIKAAGYIPDTSFVLHDISEEEKEYNLTTHSEKLAIAFGLLNTSPGDFSEAGNHEWIGLIISRKCSLSGHCPYYVANGFQPDLVTLEHTHEVPILLSGSYTQEGVT</sequence>
<evidence type="ECO:0000259" key="4">
    <source>
        <dbReference type="Pfam" id="PF14432"/>
    </source>
</evidence>
<dbReference type="AlphaFoldDB" id="A0A2N9IUY5"/>
<dbReference type="FunFam" id="1.25.40.10:FF:001050">
    <property type="entry name" value="Pentatricopeptide repeat-containing protein At2g33760"/>
    <property type="match status" value="1"/>
</dbReference>
<dbReference type="PANTHER" id="PTHR47926:SF540">
    <property type="entry name" value="PENTATRICOPEPTIDE REPEAT-CONTAINING PROTEIN"/>
    <property type="match status" value="1"/>
</dbReference>
<dbReference type="GO" id="GO:0003723">
    <property type="term" value="F:RNA binding"/>
    <property type="evidence" value="ECO:0007669"/>
    <property type="project" value="InterPro"/>
</dbReference>
<accession>A0A2N9IUY5</accession>
<evidence type="ECO:0000256" key="2">
    <source>
        <dbReference type="ARBA" id="ARBA00022737"/>
    </source>
</evidence>
<dbReference type="InterPro" id="IPR002885">
    <property type="entry name" value="PPR_rpt"/>
</dbReference>
<feature type="domain" description="DYW" evidence="4">
    <location>
        <begin position="487"/>
        <end position="527"/>
    </location>
</feature>
<dbReference type="GO" id="GO:0008270">
    <property type="term" value="F:zinc ion binding"/>
    <property type="evidence" value="ECO:0007669"/>
    <property type="project" value="InterPro"/>
</dbReference>
<dbReference type="InterPro" id="IPR046960">
    <property type="entry name" value="PPR_At4g14850-like_plant"/>
</dbReference>
<dbReference type="FunFam" id="1.25.40.10:FF:000243">
    <property type="entry name" value="Pentatricopeptide repeat-containing protein chloroplastic"/>
    <property type="match status" value="1"/>
</dbReference>